<proteinExistence type="predicted"/>
<feature type="transmembrane region" description="Helical" evidence="5">
    <location>
        <begin position="28"/>
        <end position="47"/>
    </location>
</feature>
<evidence type="ECO:0000256" key="5">
    <source>
        <dbReference type="SAM" id="Phobius"/>
    </source>
</evidence>
<evidence type="ECO:0000256" key="2">
    <source>
        <dbReference type="ARBA" id="ARBA00022692"/>
    </source>
</evidence>
<evidence type="ECO:0000313" key="8">
    <source>
        <dbReference type="Proteomes" id="UP001157974"/>
    </source>
</evidence>
<dbReference type="PANTHER" id="PTHR22950:SF461">
    <property type="entry name" value="AMINO ACID TRANSPORTER TRANSMEMBRANE DOMAIN-CONTAINING PROTEIN"/>
    <property type="match status" value="1"/>
</dbReference>
<evidence type="ECO:0000256" key="3">
    <source>
        <dbReference type="ARBA" id="ARBA00022989"/>
    </source>
</evidence>
<feature type="transmembrane region" description="Helical" evidence="5">
    <location>
        <begin position="373"/>
        <end position="392"/>
    </location>
</feature>
<feature type="transmembrane region" description="Helical" evidence="5">
    <location>
        <begin position="105"/>
        <end position="129"/>
    </location>
</feature>
<organism evidence="7 8">
    <name type="scientific">Rhodosorus marinus</name>
    <dbReference type="NCBI Taxonomy" id="101924"/>
    <lineage>
        <taxon>Eukaryota</taxon>
        <taxon>Rhodophyta</taxon>
        <taxon>Stylonematophyceae</taxon>
        <taxon>Stylonematales</taxon>
        <taxon>Stylonemataceae</taxon>
        <taxon>Rhodosorus</taxon>
    </lineage>
</organism>
<dbReference type="Proteomes" id="UP001157974">
    <property type="component" value="Unassembled WGS sequence"/>
</dbReference>
<evidence type="ECO:0000256" key="1">
    <source>
        <dbReference type="ARBA" id="ARBA00004141"/>
    </source>
</evidence>
<name>A0AAV8V4Q5_9RHOD</name>
<feature type="transmembrane region" description="Helical" evidence="5">
    <location>
        <begin position="53"/>
        <end position="75"/>
    </location>
</feature>
<dbReference type="PANTHER" id="PTHR22950">
    <property type="entry name" value="AMINO ACID TRANSPORTER"/>
    <property type="match status" value="1"/>
</dbReference>
<dbReference type="EMBL" id="JAMWBK010000001">
    <property type="protein sequence ID" value="KAJ8909122.1"/>
    <property type="molecule type" value="Genomic_DNA"/>
</dbReference>
<reference evidence="7 8" key="1">
    <citation type="journal article" date="2023" name="Nat. Commun.">
        <title>Origin of minicircular mitochondrial genomes in red algae.</title>
        <authorList>
            <person name="Lee Y."/>
            <person name="Cho C.H."/>
            <person name="Lee Y.M."/>
            <person name="Park S.I."/>
            <person name="Yang J.H."/>
            <person name="West J.A."/>
            <person name="Bhattacharya D."/>
            <person name="Yoon H.S."/>
        </authorList>
    </citation>
    <scope>NUCLEOTIDE SEQUENCE [LARGE SCALE GENOMIC DNA]</scope>
    <source>
        <strain evidence="7 8">CCMP1338</strain>
        <tissue evidence="7">Whole cell</tissue>
    </source>
</reference>
<keyword evidence="8" id="KW-1185">Reference proteome</keyword>
<evidence type="ECO:0000256" key="4">
    <source>
        <dbReference type="ARBA" id="ARBA00023136"/>
    </source>
</evidence>
<accession>A0AAV8V4Q5</accession>
<keyword evidence="4 5" id="KW-0472">Membrane</keyword>
<keyword evidence="3 5" id="KW-1133">Transmembrane helix</keyword>
<feature type="transmembrane region" description="Helical" evidence="5">
    <location>
        <begin position="344"/>
        <end position="367"/>
    </location>
</feature>
<dbReference type="Pfam" id="PF01490">
    <property type="entry name" value="Aa_trans"/>
    <property type="match status" value="1"/>
</dbReference>
<gene>
    <name evidence="7" type="ORF">NDN08_005817</name>
</gene>
<sequence>MVVNGGVGERVPLLDSERHGKNCDWTESCMVVVASMLGTGVLGLPLALKQTGWTLGLGWLFAVLFMSVYSGILLWKLYMAGHKPHTYADLVFEVFEGRFGHRCGVWARSFVILVAYSYLFGVCCIFVTAMKISLQELMWNVQLGELGWLLCTAIFIFPFVQVQSLHEASFMTLMGVATIIAVNGIVVGQVVKILYSPKDGGAVAAATAATVEAVKGFSLDRINGLTAIAFAFGGHVIFLEVLSEMRKPQDFKRALFTSQGIMLSNYLVIGVFGFLAYGAAVQSPITMSLPSNTVFSMIAHLCLMVHVLVAYCIESYVIVIGLEEFLDSKAPRIREALYGKSPKIGWAVLSGMVLVGSAVVAFCVPNFGDLMSLYSSIGIFSLSFAVPPLLWMVYNYDSMTNLSVVLHSILIVGAGTAGLLGLGASAKTILSQLRMRFLAV</sequence>
<dbReference type="InterPro" id="IPR013057">
    <property type="entry name" value="AA_transpt_TM"/>
</dbReference>
<comment type="caution">
    <text evidence="7">The sequence shown here is derived from an EMBL/GenBank/DDBJ whole genome shotgun (WGS) entry which is preliminary data.</text>
</comment>
<dbReference type="AlphaFoldDB" id="A0AAV8V4Q5"/>
<feature type="transmembrane region" description="Helical" evidence="5">
    <location>
        <begin position="404"/>
        <end position="426"/>
    </location>
</feature>
<keyword evidence="2 5" id="KW-0812">Transmembrane</keyword>
<dbReference type="GO" id="GO:0016020">
    <property type="term" value="C:membrane"/>
    <property type="evidence" value="ECO:0007669"/>
    <property type="project" value="UniProtKB-SubCell"/>
</dbReference>
<feature type="transmembrane region" description="Helical" evidence="5">
    <location>
        <begin position="141"/>
        <end position="160"/>
    </location>
</feature>
<evidence type="ECO:0000313" key="7">
    <source>
        <dbReference type="EMBL" id="KAJ8909122.1"/>
    </source>
</evidence>
<evidence type="ECO:0000259" key="6">
    <source>
        <dbReference type="Pfam" id="PF01490"/>
    </source>
</evidence>
<protein>
    <recommendedName>
        <fullName evidence="6">Amino acid transporter transmembrane domain-containing protein</fullName>
    </recommendedName>
</protein>
<feature type="transmembrane region" description="Helical" evidence="5">
    <location>
        <begin position="222"/>
        <end position="242"/>
    </location>
</feature>
<feature type="transmembrane region" description="Helical" evidence="5">
    <location>
        <begin position="254"/>
        <end position="277"/>
    </location>
</feature>
<dbReference type="GO" id="GO:0015179">
    <property type="term" value="F:L-amino acid transmembrane transporter activity"/>
    <property type="evidence" value="ECO:0007669"/>
    <property type="project" value="TreeGrafter"/>
</dbReference>
<feature type="transmembrane region" description="Helical" evidence="5">
    <location>
        <begin position="172"/>
        <end position="191"/>
    </location>
</feature>
<feature type="domain" description="Amino acid transporter transmembrane" evidence="6">
    <location>
        <begin position="24"/>
        <end position="412"/>
    </location>
</feature>
<feature type="transmembrane region" description="Helical" evidence="5">
    <location>
        <begin position="297"/>
        <end position="323"/>
    </location>
</feature>
<comment type="subcellular location">
    <subcellularLocation>
        <location evidence="1">Membrane</location>
        <topology evidence="1">Multi-pass membrane protein</topology>
    </subcellularLocation>
</comment>